<feature type="compositionally biased region" description="Basic residues" evidence="1">
    <location>
        <begin position="147"/>
        <end position="158"/>
    </location>
</feature>
<gene>
    <name evidence="2" type="ORF">EV662_10513</name>
</gene>
<name>A0A4R2PYZ4_9RHOB</name>
<protein>
    <submittedName>
        <fullName evidence="2">Uncharacterized protein</fullName>
    </submittedName>
</protein>
<keyword evidence="3" id="KW-1185">Reference proteome</keyword>
<accession>A0A4R2PYZ4</accession>
<organism evidence="2 3">
    <name type="scientific">Rhodovulum marinum</name>
    <dbReference type="NCBI Taxonomy" id="320662"/>
    <lineage>
        <taxon>Bacteria</taxon>
        <taxon>Pseudomonadati</taxon>
        <taxon>Pseudomonadota</taxon>
        <taxon>Alphaproteobacteria</taxon>
        <taxon>Rhodobacterales</taxon>
        <taxon>Paracoccaceae</taxon>
        <taxon>Rhodovulum</taxon>
    </lineage>
</organism>
<dbReference type="AlphaFoldDB" id="A0A4R2PYZ4"/>
<dbReference type="Proteomes" id="UP000294835">
    <property type="component" value="Unassembled WGS sequence"/>
</dbReference>
<proteinExistence type="predicted"/>
<feature type="compositionally biased region" description="Basic and acidic residues" evidence="1">
    <location>
        <begin position="44"/>
        <end position="63"/>
    </location>
</feature>
<evidence type="ECO:0000313" key="2">
    <source>
        <dbReference type="EMBL" id="TCP41269.1"/>
    </source>
</evidence>
<comment type="caution">
    <text evidence="2">The sequence shown here is derived from an EMBL/GenBank/DDBJ whole genome shotgun (WGS) entry which is preliminary data.</text>
</comment>
<evidence type="ECO:0000256" key="1">
    <source>
        <dbReference type="SAM" id="MobiDB-lite"/>
    </source>
</evidence>
<sequence>MSSRLRWPGSRSSARPRPGRTPRSMPRLRPTPGTAGAVGHARCRGKDRAARWAGHADDPHLDPETGTVPEPACGAFRGAGRKGARLEQPMSGPCLSSAVVRPLPPSSGTKRPIKPDRLWTQRHQTIRSNGRPHGRITGRQETLSSRRGGRNKRPKTRRSTSAVLSDCARQGPGARGGGQSNGSSSPARARNASTQRPSARIDAFEPESV</sequence>
<feature type="region of interest" description="Disordered" evidence="1">
    <location>
        <begin position="1"/>
        <end position="209"/>
    </location>
</feature>
<reference evidence="2 3" key="1">
    <citation type="submission" date="2019-03" db="EMBL/GenBank/DDBJ databases">
        <title>Genomic Encyclopedia of Type Strains, Phase IV (KMG-IV): sequencing the most valuable type-strain genomes for metagenomic binning, comparative biology and taxonomic classification.</title>
        <authorList>
            <person name="Goeker M."/>
        </authorList>
    </citation>
    <scope>NUCLEOTIDE SEQUENCE [LARGE SCALE GENOMIC DNA]</scope>
    <source>
        <strain evidence="2 3">DSM 18063</strain>
    </source>
</reference>
<dbReference type="EMBL" id="SLXP01000005">
    <property type="protein sequence ID" value="TCP41269.1"/>
    <property type="molecule type" value="Genomic_DNA"/>
</dbReference>
<feature type="compositionally biased region" description="Low complexity" evidence="1">
    <location>
        <begin position="1"/>
        <end position="24"/>
    </location>
</feature>
<evidence type="ECO:0000313" key="3">
    <source>
        <dbReference type="Proteomes" id="UP000294835"/>
    </source>
</evidence>